<evidence type="ECO:0000313" key="9">
    <source>
        <dbReference type="Proteomes" id="UP001470230"/>
    </source>
</evidence>
<dbReference type="InterPro" id="IPR003593">
    <property type="entry name" value="AAA+_ATPase"/>
</dbReference>
<dbReference type="Pfam" id="PF07728">
    <property type="entry name" value="AAA_5"/>
    <property type="match status" value="4"/>
</dbReference>
<feature type="compositionally biased region" description="Acidic residues" evidence="5">
    <location>
        <begin position="953"/>
        <end position="963"/>
    </location>
</feature>
<dbReference type="Gene3D" id="3.40.50.300">
    <property type="entry name" value="P-loop containing nucleotide triphosphate hydrolases"/>
    <property type="match status" value="5"/>
</dbReference>
<dbReference type="Pfam" id="PF07714">
    <property type="entry name" value="PK_Tyr_Ser-Thr"/>
    <property type="match status" value="1"/>
</dbReference>
<comment type="caution">
    <text evidence="8">The sequence shown here is derived from an EMBL/GenBank/DDBJ whole genome shotgun (WGS) entry which is preliminary data.</text>
</comment>
<evidence type="ECO:0000256" key="1">
    <source>
        <dbReference type="ARBA" id="ARBA00008171"/>
    </source>
</evidence>
<feature type="region of interest" description="Disordered" evidence="5">
    <location>
        <begin position="4753"/>
        <end position="4787"/>
    </location>
</feature>
<feature type="domain" description="AAA+ ATPase" evidence="7">
    <location>
        <begin position="740"/>
        <end position="912"/>
    </location>
</feature>
<dbReference type="InterPro" id="IPR011704">
    <property type="entry name" value="ATPase_dyneun-rel_AAA"/>
</dbReference>
<dbReference type="PANTHER" id="PTHR48103">
    <property type="entry name" value="MIDASIN-RELATED"/>
    <property type="match status" value="1"/>
</dbReference>
<keyword evidence="3" id="KW-0067">ATP-binding</keyword>
<accession>A0ABR2JYF1</accession>
<feature type="region of interest" description="Disordered" evidence="5">
    <location>
        <begin position="4700"/>
        <end position="4729"/>
    </location>
</feature>
<dbReference type="InterPro" id="IPR000719">
    <property type="entry name" value="Prot_kinase_dom"/>
</dbReference>
<keyword evidence="2" id="KW-0547">Nucleotide-binding</keyword>
<feature type="domain" description="AAA+ ATPase" evidence="7">
    <location>
        <begin position="455"/>
        <end position="609"/>
    </location>
</feature>
<dbReference type="Proteomes" id="UP001470230">
    <property type="component" value="Unassembled WGS sequence"/>
</dbReference>
<evidence type="ECO:0000256" key="5">
    <source>
        <dbReference type="SAM" id="MobiDB-lite"/>
    </source>
</evidence>
<sequence>MSIINSLIIAESDDFVEQEILYDGMFSSSSIVTQSDTQIKFVKKKIADLNPLITSEQLISFCTKLTELQYHFYLPFSYISLDNQPALYTTYIPNQSLQDVINQQMKEVFNEIDSTQEYLILYGISVYLEELHNSQKVHGRIKLTNILLDQNFSPLISDSFLYEITNRHLNSEVPNKTLDYIISLSPEALKDQPLTMYSDIYSFAIVILQVLRRKINIYSNISNDPVEIEKYILNDGKPLISEQYILNDEKQSNFYKILEKCFSSKQDERPSASQLKAALEQILISKKYSKRFEQFKNSIEHSKIDANKEIIELKERAEKGNLDDIYSYGYILLTGEKCTKNELEGMNYIRYAAKKGFSPAQSTYNIFRKDVSNPASSPLIEEEPKNKMQVFLHLKDDPFFTEKDAKIEEIIEKVKHNYNETQKNNIDKTKIQQFDFIPTEKALERLMKLLYYIESNVPVILEGPTGTSKTLSVEIICNYTKRKMIRFNLSSETKIADFLGKYINDSNSWAGIQTVPGPFIDAYEKGYTLLLDEMNLASPDCLQFIEDALDSGVISVEVSNMPLREIKMHKDFRLIATQNPNKDFYVHKRKDFTKKFLSRFQVINFPEFEDDELLEIAIELAKKNNFNDIDLIKDLVKFHIDCKSLTENDNDIRCYTVREIAATVKALSKKENIYDTIMTIYGARYQKEKKNEIEKMLRKYPNFKDCKPSDNFCYPRGFPECFHNDSLSNVMRSVKFSFDNHRPVILIGSEGSGLTQVAYWIAERHNLYGRFSKIEAKFLFMCTEETKNSDLIGQYKPSNHLNSSDISNIEPIEWANGLLPNAVENGFCIVLDNIDQAPTTVSERINGLLDKKFDDKDKENYVFEIPENPKKPKIPINQDFRLICTCKKDNLNQMSPAFINRFDVIFLEDQTTKDETQFKLLISILMKQTYLINELYQPNQNEYSNMNQNSENTDTDSDSDSDSNDFCFKKNMKEDKKEEKEENKIDKNLINILYDKIKDMKITMFKLSQLCRAVLKYYYYFPKEIEKETIINFSIDLLINTEKDFNIPPKIEKFLIDNLKDIQDTRDENKFFFINSNNLKSFIAKLFASSLINLPVCVIGPTGVGKTSAARKFSQIKPNNVNSKGGFQMYSFHSGTKPKDFYGTITIKDEKVYFINGTLTTSMSEGQVFIADEMNLSSLSTMKALAPALEPINGKFIYISGVDEPILVNPGFFFIACQNDIGTKGRNAIPLSIESRFRYFYYPEQSLKDIKSICFDIGHSFYQDEIPSFTKKDSEQTGEFIIELNKLKRFTQLSFRDITKLFRRIYNQDHNKERFKNINFYQNLLFYILASVNHEDINEASSTAIDLIVKVFKLKVEDKNKLIKSYNADPSIEEIDNKCFLKKGEMRILFESYIKIDKRLKSLLNAMFQILLSDPSEPVLLIGPSGFKTFISKIVLNEAQIITLNQESSVSQILGSSAFLSKNEAKIFYIENICKICHQYDKIREFKQKLNKNTLSKEEFEEVINPCIKKVPTFEYAINHLKEKLFEENKDDSYNCILSNLTLEFRPGLLLSAILERKSLILKNIFNIKTIVLERFNEFLSGKHNLTLHEDIHNTFTSKDQKEMKNINSNVRIISTGLPNSSTNFSEAALSRFTIIYTKSYESIEQKIALQSYINTNNLIFDELLIPLILDFAQKMDLNLNKEFTFPQIINSIEMCSRLNTSMKNPDCKKNLGIILYRLGYGLLEKRKKTFDSFIKIFNDLGFVLSNNIKPKENFDINDLKSPLVVEKLNGYNGLKSLITEFFIKSSDAKYIDKPLAFNPMFSEMLDILHLGILTNTPVIFEGMPGQGKQTAINYIAELLGFQITNIIISRSTKVEDFLGKTIIDHDEKNDIRVKIVETKLVEIIKNHSMSQKTIIVFHNINHASSAVLEVLVSIFDKHQESLLLQDGSTIPKGKLNLVGIFNPQKGYYSREKLPSSLIFSSIYHIVNNPKENDIFSVIVKLFEGTKFEMEIDRFYERFIITKNEAKESNSHPLTLNDIVKYKIFREVTYDEIDENFISMMIFAYRFVNENDISNVREKIGLTKSKFNPIFIYNLEKKKLLIKVSENSENCITLKLSSTAIDVESIYSEIASLTIPQKHCLLFLACCVLSKQSCIIQGDTASGKSHIIRLFSRMLGKDINVYQMNCDTGISILTGQSVLSNSLSPQDIQTLNLALSCLEIIPEVKNYISLNIDHDSKKWKREMFSNLIKYLGIIESNQKTEYLKIREARQKIFETIQPAKRFHVEKSSIIKAITKGKLILIDGIESAQAEITEKISSLCGLNPELDIHEYGKGHYYTRNNVPNSKPIHDDFLLLITHNPISPIESKTLDPVFLNKCATFTLPPIDSTPEYSAQVIIGKILNKYHEKFSSEFARRLAIMHSFAKKLSEDYPEYFAGSLSLTGRTIKNVFNEFLRNYPDSNDPVDDAFKHIIQSMLLYYWNSYIKEDKQNFKKQIVDQFSNTIDEKLFTYLFYKGLNLKDKYKDILNDLRNIQISVSNDSNESINFDFKKFVENCQRVQIIHITFIQSHVRDTINIINDLDYKNTHFDKEIIQLSIFENILNGIVKGMVSLKDENCIFSIDNENLLKTEDLVQPLSKFNLLIKLLMNDSLLFPSNIPRVLFNEKFNNLMELVIKMTREENLYNFIDFISILHSNPSFIPLIESRIPYNLFINSPNKSISYLMPMFRELNDSNITFHVEIMNQSFDFIYGNQSEFVPIYVFKESKDLSLSPSTQIVIHKRTDIILQFPSYLNDKNININSFFYGLTVHLIKKKNIKFINHDLKQFGNVQNPRMNQISTFSLLFSEEKSNKTPIISKIWSLLFSFSDTFIEIFANYLSPFESEILQIFSQFYNSIDKDNIEQINQFSNWFHKFNIEKSYLWQIKNNTFAFNKNLSQSDAENILKDIDSEINNLNHVPEYICDVWPKERYYNLVFEKAFQPIQRLIDDIKAKEENSMLKEELKSIFKDIEKIETKNDEYKSLKNQLMQQIRNDSKTNLTEEKIAIYRHNVGNFKTSIENSEMHYAKNDIMWPIYKESIETHNDMLKDYDLYLNIVQFSEIKSIIEKITNSDNDNVFQNILKLQRFPNMESIIEILMNNFLQDDNEKNIDRIYCILNANFIINLIENDLDDEISHLDSLFNKLENRKAIYSKTIMTWIQKNANQYPIDFDISLPNFKPKDLFFLLDYLDPTSSYSYEKSNFKNSIKKEMSKDFAHSIQCSSIIAQNYYKYFVEEKCVFPEDYSKLKDLMQKIPNKSNRQKVIKIMSIAEEIDSLGQFKFTFNDTGFLKDNWKDDQKLIESYPSLVFWIYKNQNCYKQLQNKFKGREFNSDKLPFWLFTLRLVSSYSCITFECSSNTETAISLRHNINLTIREVIQNKIDNDELVGTEWLNILLSNVSEDIIIQNYRMFYQFFINITEDRITLPKYILEKKNAEMKNFISQVFSRLFNGSLSSVNKLNINSDDDIITFIKDPNKYIGLKVKNEINDLIQEFVKSDNVKDLIKFTEFMQKEFIDESVNNKTKILIQMIKEETKIKEENFEKARITKRNNELKLIKDNLISVIENYNITLLNLRNPVIYNDFAELQKNCENLFKFKKQLPDCFDKNYEPLEILEYNYKTGYTYYSYYYYKYCNYIHGKIHFPNDDSPNEIIIYENTFYYFLPEQITEQKKSVLTKYPIKKILFHPFSQSFDIDKYCNTILHDTDERAPNLVFGLYLDSDRFINKMKKTTKNSLILVKELFNDLEHFEKNKIDDRVFTIPNEISREIKDLINDLSVQFEDETNCQSITEFLDDIKKTYTQFLTHIEDIDYMLKQKIQILWKASYNKYQLIPFFDEKYELPIPKICEIKCNENLFDKMNKSNLFSTPILSNDNKSLLCNYKKISLRIGPIIPSLYSDKVILNFISFIDKSFSMKITTNQNYFSKFSYPTKFSKGDSVQIYISLPEVTSDHEEIHDIDANINFKSNGLNDLNIKCNFNIIVLPLSFLISCTEYPLSYKDNSFHVCASSIISHTKLTFTIQNYFLDNVKFKYQVSSLDGNKSPKPFISLNHNKLIVNVPDVKESKKLFCEIKLFFSNRCSTSIIIKSDIVPYTFYLEVYDPNLKQYVTESKVYYSEGVQQHDTKLHFKLHSPYMIDNLQGEIENKLPSQNIKFFNITKFFKVKQDMEFDVSFEVLINHNSRNRNFNSNYLFGININGTKKCVNFSFEKVPRKIVEKNKINKKCIFNDIIYGYNKNSKNWNKLRPDSNLNDYFCFATPFSYEIYKQASIKYIDDLCEINNADKNIFVSINLNGEYKESSELDKEFSFKHLYKKIFKNSSIFYPIFGYIENDWYPFSCFYPILPWNQLEFEEKNIEIAKRDIDEFARKQLKKLNKNAKYLYNLLQNGNVIKGIKRYIHRIPSGEKIFKDVIENADKIDDVDNEKMIILKHNAIALFFSTFNKKFNEISQNKFELACILPLSEIKKQVQLSYDKYIQIDACAIKSYDSNLDEIKKDINTKEQHYTYLYTEKLGPKFIDDMKKPNSLSYSRKKSKSDMIVNSEMSTSSEMSNIQIQLPNLNIKKQPETISEINEIYLNSTQGTRLLPIFVSIMKSNESKEKKKEAVNYFKQLLQLYINLPKKDFSFISQTTNMFSELFVSMIGKFKNAGVDFTGILPSKCIIADETIQDFQIMPKPSEINAPSDKWDLDDIKTNPGPIRPIVIKPVRPSPLPTPKQTDPKPIQNQPRVNLVTPIKRGQQMKTRFALIVNQRQKQIQSENDKKKKLQNNNQTNNNPENPKSKKISPDCICYVNPKEIQPNEVTPKQFDGIVSEFTEENGIKRAINRIEQMKSDTNPVLNLYGENKLYHLKSKTLLKIKETKLPIIRLMHAGLYLANKFIVASSNIEFPRSKLAVNILVDCSSFISDENKIFNMMIICGLTQALDSLEIPYSVAVIADQKFKCIIKSFSDQHSPYFLQKICDCLLIKRYRTKLASSIKFAIESMEYKAEGKDNERPYRGIFVFSDGLDEQLVLTNAWSENILVYDKDSLDNKIPFDEKYSFGFVFIKSSKLIGDDLLSVENVWNKFEKEVNESKSRPIIKVAPIKFEIKSDFNEEVSDELVKLFVRVIERKEIQKETKNQSNYKYEIANFNCDKPLTNISRYINFLKYDYHEIKEYFAKTTSVLKNVKTSIDKLNSKLYQKKLNKISKNLLDPSLSKDQYFNLLKQFRISRRNIDQQSLETIFKPNKASQMVLSTTGTEFDITALVLNLINPVPDPMIYLEEKGGLIRNYSVSLVIDSSISCFDELSGPHSFQTIQVFLSSLASLDLSRFDLIVTGNPNPTVVCSEIGTISALSGKSTIFESLFSILQSPTRNTDLASAIHTAFDLQRMRSTDYANVIFVLTNGLYQIEEQKRIVNTVNQCVLGGINIIGVGIGIYPKGIEKLFPQIVFSPNPYRVMKAIASIYIDTLSSMPDEMDSISFSFLKISEFQSIIKTLIEGQNNPIFKDEKEELNDIPPTLDAFDDMYNREKNIDPCNPFKNPEGKNTELYVENLFKGQKILIVMLWDYTLNMKNEERYVSSEFIENRPENANVCIKDAAYYYGIILDIVKNYEDAINKLTNQSKPGYCDYYATWVFCGPRKKILPEKEANPNLVGQFIDVLIQFWEKGGSIVFWAEGEPLYYQVNLFLEKVRFKDEPDCPSTITKLRLEGEYQGEGFLTGEESNTLENPGTFNRSSLFFEQCQRATLSHNIIKIYEGKTISHAPYNLDLIKPFKPFARDFDGGISSLFYTANLNTGTGDIIIDCGYTKCFTQMESEGTYRYVQNIMGFTARPEIHKRVDRQQPCDWRPKACTFTIDHNAIWRGFQIDKIDPMKLTKRLWAIDCSDSIKKNYNPIYQGELRKIVDKYGRNGTNVFYLWNNETMKLNSISHLEKFLSSLSNQNKDFEGFKFTGTLSEKIADIALEEKDIREHLIIITDGSVSLESIQKSDKRMIDNNIQFQFVSTYIILPDDPSLPPEYKVKPDLSVGAPYSRNCQNETIYIKAENDEEILASLSHEDINALDDIDNINSYEKFIKQYTYLDNAFQALSLGRKDFDPNLITKLESLNDRVHKGLNTEQEEDFTKKYNVLKGMVAGALEKNFSPEDIAAAKKNVYDDSYDKDF</sequence>
<keyword evidence="9" id="KW-1185">Reference proteome</keyword>
<evidence type="ECO:0000256" key="2">
    <source>
        <dbReference type="ARBA" id="ARBA00022741"/>
    </source>
</evidence>
<feature type="compositionally biased region" description="Low complexity" evidence="5">
    <location>
        <begin position="4769"/>
        <end position="4780"/>
    </location>
</feature>
<dbReference type="SUPFAM" id="SSF52540">
    <property type="entry name" value="P-loop containing nucleoside triphosphate hydrolases"/>
    <property type="match status" value="5"/>
</dbReference>
<evidence type="ECO:0000256" key="3">
    <source>
        <dbReference type="ARBA" id="ARBA00022840"/>
    </source>
</evidence>
<feature type="domain" description="AAA+ ATPase" evidence="7">
    <location>
        <begin position="2130"/>
        <end position="2380"/>
    </location>
</feature>
<dbReference type="PANTHER" id="PTHR48103:SF2">
    <property type="entry name" value="MIDASIN"/>
    <property type="match status" value="1"/>
</dbReference>
<feature type="compositionally biased region" description="Polar residues" evidence="5">
    <location>
        <begin position="941"/>
        <end position="951"/>
    </location>
</feature>
<gene>
    <name evidence="8" type="ORF">M9Y10_042990</name>
</gene>
<evidence type="ECO:0008006" key="10">
    <source>
        <dbReference type="Google" id="ProtNLM"/>
    </source>
</evidence>
<dbReference type="SUPFAM" id="SSF53300">
    <property type="entry name" value="vWA-like"/>
    <property type="match status" value="1"/>
</dbReference>
<dbReference type="Gene3D" id="3.40.50.410">
    <property type="entry name" value="von Willebrand factor, type A domain"/>
    <property type="match status" value="1"/>
</dbReference>
<keyword evidence="4" id="KW-0175">Coiled coil</keyword>
<dbReference type="InterPro" id="IPR027417">
    <property type="entry name" value="P-loop_NTPase"/>
</dbReference>
<dbReference type="InterPro" id="IPR001245">
    <property type="entry name" value="Ser-Thr/Tyr_kinase_cat_dom"/>
</dbReference>
<evidence type="ECO:0000256" key="4">
    <source>
        <dbReference type="SAM" id="Coils"/>
    </source>
</evidence>
<dbReference type="InterPro" id="IPR011009">
    <property type="entry name" value="Kinase-like_dom_sf"/>
</dbReference>
<feature type="compositionally biased region" description="Low complexity" evidence="5">
    <location>
        <begin position="4700"/>
        <end position="4709"/>
    </location>
</feature>
<dbReference type="InterPro" id="IPR036465">
    <property type="entry name" value="vWFA_dom_sf"/>
</dbReference>
<dbReference type="SMART" id="SM00220">
    <property type="entry name" value="S_TKc"/>
    <property type="match status" value="1"/>
</dbReference>
<feature type="region of interest" description="Disordered" evidence="5">
    <location>
        <begin position="941"/>
        <end position="964"/>
    </location>
</feature>
<name>A0ABR2JYF1_9EUKA</name>
<evidence type="ECO:0000313" key="8">
    <source>
        <dbReference type="EMBL" id="KAK8883889.1"/>
    </source>
</evidence>
<feature type="domain" description="AAA+ ATPase" evidence="7">
    <location>
        <begin position="1092"/>
        <end position="1247"/>
    </location>
</feature>
<evidence type="ECO:0000259" key="7">
    <source>
        <dbReference type="SMART" id="SM00382"/>
    </source>
</evidence>
<feature type="domain" description="Protein kinase" evidence="6">
    <location>
        <begin position="15"/>
        <end position="284"/>
    </location>
</feature>
<organism evidence="8 9">
    <name type="scientific">Tritrichomonas musculus</name>
    <dbReference type="NCBI Taxonomy" id="1915356"/>
    <lineage>
        <taxon>Eukaryota</taxon>
        <taxon>Metamonada</taxon>
        <taxon>Parabasalia</taxon>
        <taxon>Tritrichomonadida</taxon>
        <taxon>Tritrichomonadidae</taxon>
        <taxon>Tritrichomonas</taxon>
    </lineage>
</organism>
<dbReference type="SUPFAM" id="SSF56112">
    <property type="entry name" value="Protein kinase-like (PK-like)"/>
    <property type="match status" value="1"/>
</dbReference>
<dbReference type="CDD" id="cd00009">
    <property type="entry name" value="AAA"/>
    <property type="match status" value="1"/>
</dbReference>
<comment type="similarity">
    <text evidence="1">Belongs to the protein kinase superfamily. TKL Ser/Thr protein kinase family. ROCO subfamily.</text>
</comment>
<dbReference type="EMBL" id="JAPFFF010000008">
    <property type="protein sequence ID" value="KAK8883889.1"/>
    <property type="molecule type" value="Genomic_DNA"/>
</dbReference>
<feature type="coiled-coil region" evidence="4">
    <location>
        <begin position="2970"/>
        <end position="3007"/>
    </location>
</feature>
<dbReference type="Gene3D" id="1.10.510.10">
    <property type="entry name" value="Transferase(Phosphotransferase) domain 1"/>
    <property type="match status" value="1"/>
</dbReference>
<evidence type="ECO:0000259" key="6">
    <source>
        <dbReference type="SMART" id="SM00220"/>
    </source>
</evidence>
<dbReference type="SMART" id="SM00382">
    <property type="entry name" value="AAA"/>
    <property type="match status" value="4"/>
</dbReference>
<reference evidence="8 9" key="1">
    <citation type="submission" date="2024-04" db="EMBL/GenBank/DDBJ databases">
        <title>Tritrichomonas musculus Genome.</title>
        <authorList>
            <person name="Alves-Ferreira E."/>
            <person name="Grigg M."/>
            <person name="Lorenzi H."/>
            <person name="Galac M."/>
        </authorList>
    </citation>
    <scope>NUCLEOTIDE SEQUENCE [LARGE SCALE GENOMIC DNA]</scope>
    <source>
        <strain evidence="8 9">EAF2021</strain>
    </source>
</reference>
<protein>
    <recommendedName>
        <fullName evidence="10">Protein kinase domain-containing protein</fullName>
    </recommendedName>
</protein>
<proteinExistence type="inferred from homology"/>